<dbReference type="EMBL" id="REGN01000889">
    <property type="protein sequence ID" value="RNA38331.1"/>
    <property type="molecule type" value="Genomic_DNA"/>
</dbReference>
<protein>
    <submittedName>
        <fullName evidence="1">Uncharacterized protein</fullName>
    </submittedName>
</protein>
<dbReference type="Proteomes" id="UP000276133">
    <property type="component" value="Unassembled WGS sequence"/>
</dbReference>
<organism evidence="1 2">
    <name type="scientific">Brachionus plicatilis</name>
    <name type="common">Marine rotifer</name>
    <name type="synonym">Brachionus muelleri</name>
    <dbReference type="NCBI Taxonomy" id="10195"/>
    <lineage>
        <taxon>Eukaryota</taxon>
        <taxon>Metazoa</taxon>
        <taxon>Spiralia</taxon>
        <taxon>Gnathifera</taxon>
        <taxon>Rotifera</taxon>
        <taxon>Eurotatoria</taxon>
        <taxon>Monogononta</taxon>
        <taxon>Pseudotrocha</taxon>
        <taxon>Ploima</taxon>
        <taxon>Brachionidae</taxon>
        <taxon>Brachionus</taxon>
    </lineage>
</organism>
<keyword evidence="2" id="KW-1185">Reference proteome</keyword>
<reference evidence="1 2" key="1">
    <citation type="journal article" date="2018" name="Sci. Rep.">
        <title>Genomic signatures of local adaptation to the degree of environmental predictability in rotifers.</title>
        <authorList>
            <person name="Franch-Gras L."/>
            <person name="Hahn C."/>
            <person name="Garcia-Roger E.M."/>
            <person name="Carmona M.J."/>
            <person name="Serra M."/>
            <person name="Gomez A."/>
        </authorList>
    </citation>
    <scope>NUCLEOTIDE SEQUENCE [LARGE SCALE GENOMIC DNA]</scope>
    <source>
        <strain evidence="1">HYR1</strain>
    </source>
</reference>
<feature type="non-terminal residue" evidence="1">
    <location>
        <position position="1"/>
    </location>
</feature>
<evidence type="ECO:0000313" key="2">
    <source>
        <dbReference type="Proteomes" id="UP000276133"/>
    </source>
</evidence>
<name>A0A3M7SR34_BRAPC</name>
<comment type="caution">
    <text evidence="1">The sequence shown here is derived from an EMBL/GenBank/DDBJ whole genome shotgun (WGS) entry which is preliminary data.</text>
</comment>
<sequence>HKNELVKNFSENNIEKINELLSELEKKQIEIFKNDFIKADEKAKRIVARPFVVKQSKKESDPKEKEVESDIIFDGEVKARKSKLWLKTQGLVKSKFKITIFKTLKQTRIIELIKTMCIKTKTKTKDVIIEILVNLRKLQELPTAI</sequence>
<evidence type="ECO:0000313" key="1">
    <source>
        <dbReference type="EMBL" id="RNA38331.1"/>
    </source>
</evidence>
<dbReference type="AlphaFoldDB" id="A0A3M7SR34"/>
<gene>
    <name evidence="1" type="ORF">BpHYR1_008144</name>
</gene>
<accession>A0A3M7SR34</accession>
<proteinExistence type="predicted"/>